<evidence type="ECO:0000256" key="8">
    <source>
        <dbReference type="SAM" id="SignalP"/>
    </source>
</evidence>
<organism evidence="10 11">
    <name type="scientific">Eragrostis curvula</name>
    <name type="common">weeping love grass</name>
    <dbReference type="NCBI Taxonomy" id="38414"/>
    <lineage>
        <taxon>Eukaryota</taxon>
        <taxon>Viridiplantae</taxon>
        <taxon>Streptophyta</taxon>
        <taxon>Embryophyta</taxon>
        <taxon>Tracheophyta</taxon>
        <taxon>Spermatophyta</taxon>
        <taxon>Magnoliopsida</taxon>
        <taxon>Liliopsida</taxon>
        <taxon>Poales</taxon>
        <taxon>Poaceae</taxon>
        <taxon>PACMAD clade</taxon>
        <taxon>Chloridoideae</taxon>
        <taxon>Eragrostideae</taxon>
        <taxon>Eragrostidinae</taxon>
        <taxon>Eragrostis</taxon>
    </lineage>
</organism>
<protein>
    <recommendedName>
        <fullName evidence="9">Leucine-rich repeat-containing N-terminal plant-type domain-containing protein</fullName>
    </recommendedName>
</protein>
<gene>
    <name evidence="10" type="ORF">EJB05_57936</name>
</gene>
<evidence type="ECO:0000256" key="1">
    <source>
        <dbReference type="ARBA" id="ARBA00004167"/>
    </source>
</evidence>
<dbReference type="InterPro" id="IPR032675">
    <property type="entry name" value="LRR_dom_sf"/>
</dbReference>
<sequence>MARLTKLPCFLLLCLGSFALVSSGSRNYTDERALLSFKSKVSSGLSNLLTSWNGSSHFCSWPGVFCGRRHPDRVVALRMSSFNLSGVISSFLGNLSFLRRLDLHGNQLVGRVPWELGQLSRLQVLNLSINHLQGSIPVTLGGCNKLRILDLSNNQLQGKIPHEMGTLKSLIVLSLENNDLSGQIPQSLTGLQSIKYFSLHSNRLSGRMPSFWGNLTNLKILYLGSNMLLGTIPSSLGMLSSLTSLDLAHNNFSGLVPTSLWNISSLMEFSLQLNMLRGTIPANAFNYVPYLRRLYMDSNQFHGPIPSSISNASNLMLLSLSTNFFSGIVPKEIGRLKGLNWLQLSGNLLQATEPKDWEFLTALTNCSKLQILGFCDSKFEGVLPDTISNHSNSLTLLSLYNNRISGRIPKYIEYGAGNMVSIQGDIYSYGILVLETVTGKRPTDSRFRQGLSLREHVDLALQNRVTDAVDTRLSLDVENELHTRGDAPYKKKIDSIVSLLELGMSCTQELPSSRMPTEGIIKELLAIKDCLVGERRT</sequence>
<dbReference type="FunFam" id="3.80.10.10:FF:000095">
    <property type="entry name" value="LRR receptor-like serine/threonine-protein kinase GSO1"/>
    <property type="match status" value="1"/>
</dbReference>
<dbReference type="Pfam" id="PF00560">
    <property type="entry name" value="LRR_1"/>
    <property type="match status" value="4"/>
</dbReference>
<dbReference type="InterPro" id="IPR003591">
    <property type="entry name" value="Leu-rich_rpt_typical-subtyp"/>
</dbReference>
<evidence type="ECO:0000313" key="11">
    <source>
        <dbReference type="Proteomes" id="UP000324897"/>
    </source>
</evidence>
<accession>A0A5J9SDE9</accession>
<dbReference type="Pfam" id="PF13855">
    <property type="entry name" value="LRR_8"/>
    <property type="match status" value="2"/>
</dbReference>
<dbReference type="PANTHER" id="PTHR46662:SF104">
    <property type="entry name" value="GPI-ANCHORED ADHESIN-LIKE PROTEIN PGA55-RELATED"/>
    <property type="match status" value="1"/>
</dbReference>
<keyword evidence="6" id="KW-1133">Transmembrane helix</keyword>
<dbReference type="SMART" id="SM00369">
    <property type="entry name" value="LRR_TYP"/>
    <property type="match status" value="6"/>
</dbReference>
<keyword evidence="7" id="KW-0472">Membrane</keyword>
<evidence type="ECO:0000256" key="7">
    <source>
        <dbReference type="ARBA" id="ARBA00023136"/>
    </source>
</evidence>
<keyword evidence="5" id="KW-0677">Repeat</keyword>
<dbReference type="Gramene" id="TVT96858">
    <property type="protein sequence ID" value="TVT96858"/>
    <property type="gene ID" value="EJB05_57936"/>
</dbReference>
<dbReference type="AlphaFoldDB" id="A0A5J9SDE9"/>
<name>A0A5J9SDE9_9POAL</name>
<feature type="non-terminal residue" evidence="10">
    <location>
        <position position="1"/>
    </location>
</feature>
<dbReference type="InterPro" id="IPR013210">
    <property type="entry name" value="LRR_N_plant-typ"/>
</dbReference>
<feature type="signal peptide" evidence="8">
    <location>
        <begin position="1"/>
        <end position="24"/>
    </location>
</feature>
<dbReference type="SUPFAM" id="SSF52047">
    <property type="entry name" value="RNI-like"/>
    <property type="match status" value="1"/>
</dbReference>
<dbReference type="Gene3D" id="3.80.10.10">
    <property type="entry name" value="Ribonuclease Inhibitor"/>
    <property type="match status" value="3"/>
</dbReference>
<dbReference type="Pfam" id="PF08263">
    <property type="entry name" value="LRRNT_2"/>
    <property type="match status" value="1"/>
</dbReference>
<dbReference type="SUPFAM" id="SSF56112">
    <property type="entry name" value="Protein kinase-like (PK-like)"/>
    <property type="match status" value="1"/>
</dbReference>
<comment type="caution">
    <text evidence="10">The sequence shown here is derived from an EMBL/GenBank/DDBJ whole genome shotgun (WGS) entry which is preliminary data.</text>
</comment>
<dbReference type="PANTHER" id="PTHR46662">
    <property type="entry name" value="DI-GLUCOSE BINDING PROTEIN WITH LEUCINE-RICH REPEAT DOMAIN-CONTAINING PROTEIN"/>
    <property type="match status" value="1"/>
</dbReference>
<dbReference type="Gene3D" id="1.10.510.10">
    <property type="entry name" value="Transferase(Phosphotransferase) domain 1"/>
    <property type="match status" value="1"/>
</dbReference>
<evidence type="ECO:0000256" key="3">
    <source>
        <dbReference type="ARBA" id="ARBA00022692"/>
    </source>
</evidence>
<evidence type="ECO:0000256" key="6">
    <source>
        <dbReference type="ARBA" id="ARBA00022989"/>
    </source>
</evidence>
<keyword evidence="4 8" id="KW-0732">Signal</keyword>
<evidence type="ECO:0000256" key="4">
    <source>
        <dbReference type="ARBA" id="ARBA00022729"/>
    </source>
</evidence>
<dbReference type="EMBL" id="RWGY01001120">
    <property type="protein sequence ID" value="TVT96858.1"/>
    <property type="molecule type" value="Genomic_DNA"/>
</dbReference>
<keyword evidence="3" id="KW-0812">Transmembrane</keyword>
<dbReference type="OrthoDB" id="785496at2759"/>
<evidence type="ECO:0000313" key="10">
    <source>
        <dbReference type="EMBL" id="TVT96858.1"/>
    </source>
</evidence>
<feature type="chain" id="PRO_5023943665" description="Leucine-rich repeat-containing N-terminal plant-type domain-containing protein" evidence="8">
    <location>
        <begin position="25"/>
        <end position="537"/>
    </location>
</feature>
<dbReference type="InterPro" id="IPR001611">
    <property type="entry name" value="Leu-rich_rpt"/>
</dbReference>
<proteinExistence type="predicted"/>
<reference evidence="10 11" key="1">
    <citation type="journal article" date="2019" name="Sci. Rep.">
        <title>A high-quality genome of Eragrostis curvula grass provides insights into Poaceae evolution and supports new strategies to enhance forage quality.</title>
        <authorList>
            <person name="Carballo J."/>
            <person name="Santos B.A.C.M."/>
            <person name="Zappacosta D."/>
            <person name="Garbus I."/>
            <person name="Selva J.P."/>
            <person name="Gallo C.A."/>
            <person name="Diaz A."/>
            <person name="Albertini E."/>
            <person name="Caccamo M."/>
            <person name="Echenique V."/>
        </authorList>
    </citation>
    <scope>NUCLEOTIDE SEQUENCE [LARGE SCALE GENOMIC DNA]</scope>
    <source>
        <strain evidence="11">cv. Victoria</strain>
        <tissue evidence="10">Leaf</tissue>
    </source>
</reference>
<dbReference type="PRINTS" id="PR00019">
    <property type="entry name" value="LEURICHRPT"/>
</dbReference>
<evidence type="ECO:0000256" key="5">
    <source>
        <dbReference type="ARBA" id="ARBA00022737"/>
    </source>
</evidence>
<comment type="subcellular location">
    <subcellularLocation>
        <location evidence="1">Membrane</location>
        <topology evidence="1">Single-pass membrane protein</topology>
    </subcellularLocation>
</comment>
<dbReference type="FunFam" id="3.80.10.10:FF:000129">
    <property type="entry name" value="Leucine-rich repeat receptor-like kinase"/>
    <property type="match status" value="1"/>
</dbReference>
<dbReference type="GO" id="GO:0016020">
    <property type="term" value="C:membrane"/>
    <property type="evidence" value="ECO:0007669"/>
    <property type="project" value="UniProtKB-SubCell"/>
</dbReference>
<evidence type="ECO:0000256" key="2">
    <source>
        <dbReference type="ARBA" id="ARBA00022614"/>
    </source>
</evidence>
<dbReference type="InterPro" id="IPR011009">
    <property type="entry name" value="Kinase-like_dom_sf"/>
</dbReference>
<feature type="domain" description="Leucine-rich repeat-containing N-terminal plant-type" evidence="9">
    <location>
        <begin position="29"/>
        <end position="66"/>
    </location>
</feature>
<evidence type="ECO:0000259" key="9">
    <source>
        <dbReference type="Pfam" id="PF08263"/>
    </source>
</evidence>
<dbReference type="Proteomes" id="UP000324897">
    <property type="component" value="Unassembled WGS sequence"/>
</dbReference>
<keyword evidence="2" id="KW-0433">Leucine-rich repeat</keyword>
<keyword evidence="11" id="KW-1185">Reference proteome</keyword>